<dbReference type="RefSeq" id="WP_380050605.1">
    <property type="nucleotide sequence ID" value="NZ_JBHLTC010000028.1"/>
</dbReference>
<evidence type="ECO:0000256" key="5">
    <source>
        <dbReference type="RuleBase" id="RU000461"/>
    </source>
</evidence>
<keyword evidence="7" id="KW-1185">Reference proteome</keyword>
<dbReference type="InterPro" id="IPR001128">
    <property type="entry name" value="Cyt_P450"/>
</dbReference>
<dbReference type="Proteomes" id="UP001589890">
    <property type="component" value="Unassembled WGS sequence"/>
</dbReference>
<dbReference type="PRINTS" id="PR00465">
    <property type="entry name" value="EP450IV"/>
</dbReference>
<organism evidence="6 7">
    <name type="scientific">Kribbella deserti</name>
    <dbReference type="NCBI Taxonomy" id="1926257"/>
    <lineage>
        <taxon>Bacteria</taxon>
        <taxon>Bacillati</taxon>
        <taxon>Actinomycetota</taxon>
        <taxon>Actinomycetes</taxon>
        <taxon>Propionibacteriales</taxon>
        <taxon>Kribbellaceae</taxon>
        <taxon>Kribbella</taxon>
    </lineage>
</organism>
<keyword evidence="4 5" id="KW-0408">Iron</keyword>
<comment type="cofactor">
    <cofactor evidence="1">
        <name>heme</name>
        <dbReference type="ChEBI" id="CHEBI:30413"/>
    </cofactor>
</comment>
<dbReference type="Gene3D" id="1.10.630.10">
    <property type="entry name" value="Cytochrome P450"/>
    <property type="match status" value="1"/>
</dbReference>
<dbReference type="PANTHER" id="PTHR24305">
    <property type="entry name" value="CYTOCHROME P450"/>
    <property type="match status" value="1"/>
</dbReference>
<dbReference type="InterPro" id="IPR036396">
    <property type="entry name" value="Cyt_P450_sf"/>
</dbReference>
<dbReference type="InterPro" id="IPR050121">
    <property type="entry name" value="Cytochrome_P450_monoxygenase"/>
</dbReference>
<accession>A0ABV6QPY1</accession>
<dbReference type="InterPro" id="IPR002403">
    <property type="entry name" value="Cyt_P450_E_grp-IV"/>
</dbReference>
<dbReference type="InterPro" id="IPR017972">
    <property type="entry name" value="Cyt_P450_CS"/>
</dbReference>
<dbReference type="SUPFAM" id="SSF48264">
    <property type="entry name" value="Cytochrome P450"/>
    <property type="match status" value="1"/>
</dbReference>
<evidence type="ECO:0000256" key="1">
    <source>
        <dbReference type="ARBA" id="ARBA00001971"/>
    </source>
</evidence>
<keyword evidence="3 5" id="KW-0479">Metal-binding</keyword>
<keyword evidence="5" id="KW-0503">Monooxygenase</keyword>
<comment type="similarity">
    <text evidence="2 5">Belongs to the cytochrome P450 family.</text>
</comment>
<dbReference type="CDD" id="cd00302">
    <property type="entry name" value="cytochrome_P450"/>
    <property type="match status" value="1"/>
</dbReference>
<dbReference type="Pfam" id="PF00067">
    <property type="entry name" value="p450"/>
    <property type="match status" value="1"/>
</dbReference>
<sequence>MRVPGPRGLPFVGAILDFEDDPLGWMVRTREKYGDVVRLDSSMVVVHDPAIAHEVLRTTNDEYMLDNRLEASKRGQQELLDGLPSWMDARRYLARGVSRPILASHLPRLQRYLGSAVQDAAGHHEDLFDVTQRLLGAATADYCLGGGDEDLGEVTKAVEEMFWVSLQVTDSAESRIRGTARPIATRAHQLNVELVELLTEYVVRRRAAERPSEPRDILDALLAHPAALTDKQLANVVRLMVVTSHGPPGVALAWTLIRLGERPDLVDAIRAEQPGHDAVQTLAVVKEALRMHPPVWLMGRTALRPVHVGPYKLKAGQRVLMCPYLIHRDERFYDRPEEFRPERWLTTTPPAGDFYLPFGAGTRVCPGGRLGQLQLIVALITILATHNLQVAPVAAVRSRTSTLLIPGTAGGWIRR</sequence>
<keyword evidence="5" id="KW-0560">Oxidoreductase</keyword>
<name>A0ABV6QPY1_9ACTN</name>
<evidence type="ECO:0000256" key="3">
    <source>
        <dbReference type="ARBA" id="ARBA00022723"/>
    </source>
</evidence>
<evidence type="ECO:0000256" key="4">
    <source>
        <dbReference type="ARBA" id="ARBA00023004"/>
    </source>
</evidence>
<reference evidence="6 7" key="1">
    <citation type="submission" date="2024-09" db="EMBL/GenBank/DDBJ databases">
        <authorList>
            <person name="Sun Q."/>
            <person name="Mori K."/>
        </authorList>
    </citation>
    <scope>NUCLEOTIDE SEQUENCE [LARGE SCALE GENOMIC DNA]</scope>
    <source>
        <strain evidence="6 7">CGMCC 1.15906</strain>
    </source>
</reference>
<dbReference type="PANTHER" id="PTHR24305:SF166">
    <property type="entry name" value="CYTOCHROME P450 12A4, MITOCHONDRIAL-RELATED"/>
    <property type="match status" value="1"/>
</dbReference>
<evidence type="ECO:0000313" key="7">
    <source>
        <dbReference type="Proteomes" id="UP001589890"/>
    </source>
</evidence>
<keyword evidence="5" id="KW-0349">Heme</keyword>
<dbReference type="PRINTS" id="PR00385">
    <property type="entry name" value="P450"/>
</dbReference>
<protein>
    <submittedName>
        <fullName evidence="6">Cytochrome P450</fullName>
    </submittedName>
</protein>
<evidence type="ECO:0000313" key="6">
    <source>
        <dbReference type="EMBL" id="MFC0626697.1"/>
    </source>
</evidence>
<dbReference type="EMBL" id="JBHLTC010000028">
    <property type="protein sequence ID" value="MFC0626697.1"/>
    <property type="molecule type" value="Genomic_DNA"/>
</dbReference>
<evidence type="ECO:0000256" key="2">
    <source>
        <dbReference type="ARBA" id="ARBA00010617"/>
    </source>
</evidence>
<proteinExistence type="inferred from homology"/>
<dbReference type="PROSITE" id="PS00086">
    <property type="entry name" value="CYTOCHROME_P450"/>
    <property type="match status" value="1"/>
</dbReference>
<comment type="caution">
    <text evidence="6">The sequence shown here is derived from an EMBL/GenBank/DDBJ whole genome shotgun (WGS) entry which is preliminary data.</text>
</comment>
<gene>
    <name evidence="6" type="ORF">ACFFGN_21635</name>
</gene>